<dbReference type="OrthoDB" id="1734327at2759"/>
<proteinExistence type="predicted"/>
<dbReference type="EMBL" id="CACTIH010001986">
    <property type="protein sequence ID" value="CAA2970858.1"/>
    <property type="molecule type" value="Genomic_DNA"/>
</dbReference>
<evidence type="ECO:0000313" key="2">
    <source>
        <dbReference type="Proteomes" id="UP000594638"/>
    </source>
</evidence>
<organism evidence="1 2">
    <name type="scientific">Olea europaea subsp. europaea</name>
    <dbReference type="NCBI Taxonomy" id="158383"/>
    <lineage>
        <taxon>Eukaryota</taxon>
        <taxon>Viridiplantae</taxon>
        <taxon>Streptophyta</taxon>
        <taxon>Embryophyta</taxon>
        <taxon>Tracheophyta</taxon>
        <taxon>Spermatophyta</taxon>
        <taxon>Magnoliopsida</taxon>
        <taxon>eudicotyledons</taxon>
        <taxon>Gunneridae</taxon>
        <taxon>Pentapetalae</taxon>
        <taxon>asterids</taxon>
        <taxon>lamiids</taxon>
        <taxon>Lamiales</taxon>
        <taxon>Oleaceae</taxon>
        <taxon>Oleeae</taxon>
        <taxon>Olea</taxon>
    </lineage>
</organism>
<dbReference type="AlphaFoldDB" id="A0A8S0QXU1"/>
<protein>
    <submittedName>
        <fullName evidence="1">UDP-glycosyltransferase 92A1-like</fullName>
    </submittedName>
</protein>
<evidence type="ECO:0000313" key="1">
    <source>
        <dbReference type="EMBL" id="CAA2970858.1"/>
    </source>
</evidence>
<comment type="caution">
    <text evidence="1">The sequence shown here is derived from an EMBL/GenBank/DDBJ whole genome shotgun (WGS) entry which is preliminary data.</text>
</comment>
<keyword evidence="2" id="KW-1185">Reference proteome</keyword>
<sequence length="89" mass="9917">MANERRANFQLPYVGKRGVSLELREGKNVEVIGHEHISEVINTVMGKTEKRVGIRGEAQILKEKLENAIHEVEGFKGSSAKAVDEFLVT</sequence>
<gene>
    <name evidence="1" type="ORF">OLEA9_A082706</name>
</gene>
<dbReference type="Gramene" id="OE9A082706T1">
    <property type="protein sequence ID" value="OE9A082706C1"/>
    <property type="gene ID" value="OE9A082706"/>
</dbReference>
<name>A0A8S0QXU1_OLEEU</name>
<dbReference type="Proteomes" id="UP000594638">
    <property type="component" value="Unassembled WGS sequence"/>
</dbReference>
<accession>A0A8S0QXU1</accession>
<reference evidence="1 2" key="1">
    <citation type="submission" date="2019-12" db="EMBL/GenBank/DDBJ databases">
        <authorList>
            <person name="Alioto T."/>
            <person name="Alioto T."/>
            <person name="Gomez Garrido J."/>
        </authorList>
    </citation>
    <scope>NUCLEOTIDE SEQUENCE [LARGE SCALE GENOMIC DNA]</scope>
</reference>